<name>A0A7J6FHB9_CANSA</name>
<dbReference type="InterPro" id="IPR026960">
    <property type="entry name" value="RVT-Znf"/>
</dbReference>
<keyword evidence="3" id="KW-1185">Reference proteome</keyword>
<organism evidence="2 3">
    <name type="scientific">Cannabis sativa</name>
    <name type="common">Hemp</name>
    <name type="synonym">Marijuana</name>
    <dbReference type="NCBI Taxonomy" id="3483"/>
    <lineage>
        <taxon>Eukaryota</taxon>
        <taxon>Viridiplantae</taxon>
        <taxon>Streptophyta</taxon>
        <taxon>Embryophyta</taxon>
        <taxon>Tracheophyta</taxon>
        <taxon>Spermatophyta</taxon>
        <taxon>Magnoliopsida</taxon>
        <taxon>eudicotyledons</taxon>
        <taxon>Gunneridae</taxon>
        <taxon>Pentapetalae</taxon>
        <taxon>rosids</taxon>
        <taxon>fabids</taxon>
        <taxon>Rosales</taxon>
        <taxon>Cannabaceae</taxon>
        <taxon>Cannabis</taxon>
    </lineage>
</organism>
<dbReference type="AlphaFoldDB" id="A0A7J6FHB9"/>
<feature type="domain" description="Reverse transcriptase zinc-binding" evidence="1">
    <location>
        <begin position="67"/>
        <end position="120"/>
    </location>
</feature>
<evidence type="ECO:0000313" key="3">
    <source>
        <dbReference type="Proteomes" id="UP000583929"/>
    </source>
</evidence>
<sequence length="131" mass="15307">MRLPLADSKLHIHWKGVSGDSLGLVYRIFCRIKIGIKTKRNHPVRRFLQSSYELNHVPSSNLSSLNLYKHRFILWQVANSQLLTRDKMVQFHVELESLAYPVCGNASESHKHFYFDCTLKAWPLDIIGWRS</sequence>
<proteinExistence type="predicted"/>
<reference evidence="2 3" key="1">
    <citation type="journal article" date="2020" name="bioRxiv">
        <title>Sequence and annotation of 42 cannabis genomes reveals extensive copy number variation in cannabinoid synthesis and pathogen resistance genes.</title>
        <authorList>
            <person name="Mckernan K.J."/>
            <person name="Helbert Y."/>
            <person name="Kane L.T."/>
            <person name="Ebling H."/>
            <person name="Zhang L."/>
            <person name="Liu B."/>
            <person name="Eaton Z."/>
            <person name="Mclaughlin S."/>
            <person name="Kingan S."/>
            <person name="Baybayan P."/>
            <person name="Concepcion G."/>
            <person name="Jordan M."/>
            <person name="Riva A."/>
            <person name="Barbazuk W."/>
            <person name="Harkins T."/>
        </authorList>
    </citation>
    <scope>NUCLEOTIDE SEQUENCE [LARGE SCALE GENOMIC DNA]</scope>
    <source>
        <strain evidence="3">cv. Jamaican Lion 4</strain>
        <tissue evidence="2">Leaf</tissue>
    </source>
</reference>
<dbReference type="Proteomes" id="UP000583929">
    <property type="component" value="Unassembled WGS sequence"/>
</dbReference>
<dbReference type="Pfam" id="PF13966">
    <property type="entry name" value="zf-RVT"/>
    <property type="match status" value="1"/>
</dbReference>
<comment type="caution">
    <text evidence="2">The sequence shown here is derived from an EMBL/GenBank/DDBJ whole genome shotgun (WGS) entry which is preliminary data.</text>
</comment>
<evidence type="ECO:0000313" key="2">
    <source>
        <dbReference type="EMBL" id="KAF4369289.1"/>
    </source>
</evidence>
<evidence type="ECO:0000259" key="1">
    <source>
        <dbReference type="Pfam" id="PF13966"/>
    </source>
</evidence>
<protein>
    <recommendedName>
        <fullName evidence="1">Reverse transcriptase zinc-binding domain-containing protein</fullName>
    </recommendedName>
</protein>
<accession>A0A7J6FHB9</accession>
<dbReference type="EMBL" id="JAATIQ010000223">
    <property type="protein sequence ID" value="KAF4369289.1"/>
    <property type="molecule type" value="Genomic_DNA"/>
</dbReference>
<gene>
    <name evidence="2" type="ORF">G4B88_009672</name>
</gene>